<comment type="pathway">
    <text evidence="1">Protein modification; protein ubiquitination.</text>
</comment>
<keyword evidence="4" id="KW-0833">Ubl conjugation pathway</keyword>
<accession>A0A9P6DP65</accession>
<dbReference type="InterPro" id="IPR001373">
    <property type="entry name" value="Cullin_N"/>
</dbReference>
<dbReference type="InterPro" id="IPR016157">
    <property type="entry name" value="Cullin_CS"/>
</dbReference>
<dbReference type="Pfam" id="PF26557">
    <property type="entry name" value="Cullin_AB"/>
    <property type="match status" value="1"/>
</dbReference>
<protein>
    <recommendedName>
        <fullName evidence="6">Cullin-1</fullName>
    </recommendedName>
</protein>
<evidence type="ECO:0000259" key="9">
    <source>
        <dbReference type="PROSITE" id="PS50069"/>
    </source>
</evidence>
<dbReference type="Gene3D" id="1.20.1310.10">
    <property type="entry name" value="Cullin Repeats"/>
    <property type="match status" value="4"/>
</dbReference>
<dbReference type="InterPro" id="IPR059120">
    <property type="entry name" value="Cullin-like_AB"/>
</dbReference>
<dbReference type="SUPFAM" id="SSF75632">
    <property type="entry name" value="Cullin homology domain"/>
    <property type="match status" value="1"/>
</dbReference>
<dbReference type="InterPro" id="IPR016158">
    <property type="entry name" value="Cullin_homology"/>
</dbReference>
<keyword evidence="11" id="KW-1185">Reference proteome</keyword>
<dbReference type="Gene3D" id="1.10.10.10">
    <property type="entry name" value="Winged helix-like DNA-binding domain superfamily/Winged helix DNA-binding domain"/>
    <property type="match status" value="2"/>
</dbReference>
<evidence type="ECO:0000256" key="7">
    <source>
        <dbReference type="PROSITE-ProRule" id="PRU00330"/>
    </source>
</evidence>
<evidence type="ECO:0000256" key="2">
    <source>
        <dbReference type="ARBA" id="ARBA00006019"/>
    </source>
</evidence>
<dbReference type="PANTHER" id="PTHR11932">
    <property type="entry name" value="CULLIN"/>
    <property type="match status" value="1"/>
</dbReference>
<evidence type="ECO:0000313" key="10">
    <source>
        <dbReference type="EMBL" id="KAF9505944.1"/>
    </source>
</evidence>
<dbReference type="Gene3D" id="4.10.1030.10">
    <property type="entry name" value="Ring Box Chain A, domain 5"/>
    <property type="match status" value="1"/>
</dbReference>
<evidence type="ECO:0000256" key="1">
    <source>
        <dbReference type="ARBA" id="ARBA00004906"/>
    </source>
</evidence>
<dbReference type="InterPro" id="IPR045093">
    <property type="entry name" value="Cullin"/>
</dbReference>
<feature type="domain" description="Cullin family profile" evidence="9">
    <location>
        <begin position="413"/>
        <end position="642"/>
    </location>
</feature>
<dbReference type="GO" id="GO:0031146">
    <property type="term" value="P:SCF-dependent proteasomal ubiquitin-dependent protein catabolic process"/>
    <property type="evidence" value="ECO:0007669"/>
    <property type="project" value="UniProtKB-ARBA"/>
</dbReference>
<gene>
    <name evidence="10" type="ORF">BS47DRAFT_1489591</name>
</gene>
<dbReference type="Proteomes" id="UP000886523">
    <property type="component" value="Unassembled WGS sequence"/>
</dbReference>
<dbReference type="SMART" id="SM00182">
    <property type="entry name" value="CULLIN"/>
    <property type="match status" value="1"/>
</dbReference>
<dbReference type="OrthoDB" id="27073at2759"/>
<dbReference type="InterPro" id="IPR016159">
    <property type="entry name" value="Cullin_repeat-like_dom_sf"/>
</dbReference>
<dbReference type="AlphaFoldDB" id="A0A9P6DP65"/>
<dbReference type="FunFam" id="1.20.1310.10:FF:000026">
    <property type="entry name" value="Cullin 1"/>
    <property type="match status" value="1"/>
</dbReference>
<dbReference type="SMART" id="SM00884">
    <property type="entry name" value="Cullin_Nedd8"/>
    <property type="match status" value="1"/>
</dbReference>
<dbReference type="FunFam" id="1.20.1310.10:FF:000029">
    <property type="entry name" value="Cullin homolog 1"/>
    <property type="match status" value="1"/>
</dbReference>
<dbReference type="InterPro" id="IPR036388">
    <property type="entry name" value="WH-like_DNA-bd_sf"/>
</dbReference>
<evidence type="ECO:0000313" key="11">
    <source>
        <dbReference type="Proteomes" id="UP000886523"/>
    </source>
</evidence>
<sequence length="761" mass="87354">MAHSTSLASMPPASADLSTTWAFLEEGVDHIMTRLKDGVSYQKYMALYTVAYNYCTSSRMHGSLDHSMLGGRTGANLMGSDLYNHLIRYFNSHLVVLRDTSEPLADEPLLRYYAGEWDRYTTGANYVNRLFTYLNRHWVKREKDEGRKGVYNVYTLSLVQWKSYLFEPVQSKNKKLANAVLRLIESQRNGQTIDSGLVKKVIDSFVSLGLDEADTNKANFDVYKAHFEIPFIEATSEHYAIESKTFLAENSVSAYMKKAEDRLREEEDRVERYLSTTTRKTLLSKCEERLIADHKDILIADFQNLLDYDKDEDLQRMYSLLSRIQDGLEPLRSKFEEHVKASGLNAVSKVIPEGGIDGLEPKTYVDALLEVHKKNADTVNRSFRGEAGFVASLDRACKDFVNKNGATGTSTTKSPELLAKHADALLRKNNKLSEEGDLEDALNQVMILFKYIEDKDVFQTFYSTKLSKRLIHGVSASEESEASMISKLKEACGFEYTNKLQRMFTDMSLSKDLTQQFKEKQESLPDPEDISFSVMVLGTNFWPLAPPTHSFNIPEDLSKTYERFQRYYQQKHSGRKLTWLWNYSKNELRTNYLNQKYILMTSTYQTAVLVQYNDNDTLSLDELIAATNLPKDTMLQILSVLVKAKILINEEQDQYDLNPNFKSKKIRVNLNQPIKAEVKAEASEVLKSVDEDRKYVIQATIVRIMKARKTMKNQPLIAEVTVQLSQRFTPKIPDIKKAIETLLEKEYIERAEEKDTFNYVA</sequence>
<evidence type="ECO:0000256" key="6">
    <source>
        <dbReference type="ARBA" id="ARBA00069612"/>
    </source>
</evidence>
<evidence type="ECO:0000256" key="3">
    <source>
        <dbReference type="ARBA" id="ARBA00022499"/>
    </source>
</evidence>
<dbReference type="PROSITE" id="PS01256">
    <property type="entry name" value="CULLIN_1"/>
    <property type="match status" value="1"/>
</dbReference>
<dbReference type="FunFam" id="1.10.10.10:FF:000014">
    <property type="entry name" value="Cullin 1"/>
    <property type="match status" value="1"/>
</dbReference>
<organism evidence="10 11">
    <name type="scientific">Hydnum rufescens UP504</name>
    <dbReference type="NCBI Taxonomy" id="1448309"/>
    <lineage>
        <taxon>Eukaryota</taxon>
        <taxon>Fungi</taxon>
        <taxon>Dikarya</taxon>
        <taxon>Basidiomycota</taxon>
        <taxon>Agaricomycotina</taxon>
        <taxon>Agaricomycetes</taxon>
        <taxon>Cantharellales</taxon>
        <taxon>Hydnaceae</taxon>
        <taxon>Hydnum</taxon>
    </lineage>
</organism>
<keyword evidence="5" id="KW-0832">Ubl conjugation</keyword>
<dbReference type="FunFam" id="4.10.1030.10:FF:000002">
    <property type="entry name" value="cullin homolog 1"/>
    <property type="match status" value="1"/>
</dbReference>
<dbReference type="SUPFAM" id="SSF46785">
    <property type="entry name" value="Winged helix' DNA-binding domain"/>
    <property type="match status" value="1"/>
</dbReference>
<keyword evidence="3" id="KW-1017">Isopeptide bond</keyword>
<name>A0A9P6DP65_9AGAM</name>
<comment type="similarity">
    <text evidence="2 7 8">Belongs to the cullin family.</text>
</comment>
<evidence type="ECO:0000256" key="4">
    <source>
        <dbReference type="ARBA" id="ARBA00022786"/>
    </source>
</evidence>
<dbReference type="SUPFAM" id="SSF74788">
    <property type="entry name" value="Cullin repeat-like"/>
    <property type="match status" value="1"/>
</dbReference>
<evidence type="ECO:0000256" key="5">
    <source>
        <dbReference type="ARBA" id="ARBA00022843"/>
    </source>
</evidence>
<proteinExistence type="inferred from homology"/>
<dbReference type="FunFam" id="1.20.1310.10:FF:000007">
    <property type="entry name" value="Cullin 1"/>
    <property type="match status" value="1"/>
</dbReference>
<dbReference type="Pfam" id="PF00888">
    <property type="entry name" value="Cullin"/>
    <property type="match status" value="1"/>
</dbReference>
<evidence type="ECO:0000256" key="8">
    <source>
        <dbReference type="RuleBase" id="RU003829"/>
    </source>
</evidence>
<comment type="caution">
    <text evidence="10">The sequence shown here is derived from an EMBL/GenBank/DDBJ whole genome shotgun (WGS) entry which is preliminary data.</text>
</comment>
<dbReference type="GO" id="GO:0031625">
    <property type="term" value="F:ubiquitin protein ligase binding"/>
    <property type="evidence" value="ECO:0007669"/>
    <property type="project" value="InterPro"/>
</dbReference>
<dbReference type="EMBL" id="MU129131">
    <property type="protein sequence ID" value="KAF9505944.1"/>
    <property type="molecule type" value="Genomic_DNA"/>
</dbReference>
<reference evidence="10" key="1">
    <citation type="journal article" date="2020" name="Nat. Commun.">
        <title>Large-scale genome sequencing of mycorrhizal fungi provides insights into the early evolution of symbiotic traits.</title>
        <authorList>
            <person name="Miyauchi S."/>
            <person name="Kiss E."/>
            <person name="Kuo A."/>
            <person name="Drula E."/>
            <person name="Kohler A."/>
            <person name="Sanchez-Garcia M."/>
            <person name="Morin E."/>
            <person name="Andreopoulos B."/>
            <person name="Barry K.W."/>
            <person name="Bonito G."/>
            <person name="Buee M."/>
            <person name="Carver A."/>
            <person name="Chen C."/>
            <person name="Cichocki N."/>
            <person name="Clum A."/>
            <person name="Culley D."/>
            <person name="Crous P.W."/>
            <person name="Fauchery L."/>
            <person name="Girlanda M."/>
            <person name="Hayes R.D."/>
            <person name="Keri Z."/>
            <person name="LaButti K."/>
            <person name="Lipzen A."/>
            <person name="Lombard V."/>
            <person name="Magnuson J."/>
            <person name="Maillard F."/>
            <person name="Murat C."/>
            <person name="Nolan M."/>
            <person name="Ohm R.A."/>
            <person name="Pangilinan J."/>
            <person name="Pereira M.F."/>
            <person name="Perotto S."/>
            <person name="Peter M."/>
            <person name="Pfister S."/>
            <person name="Riley R."/>
            <person name="Sitrit Y."/>
            <person name="Stielow J.B."/>
            <person name="Szollosi G."/>
            <person name="Zifcakova L."/>
            <person name="Stursova M."/>
            <person name="Spatafora J.W."/>
            <person name="Tedersoo L."/>
            <person name="Vaario L.M."/>
            <person name="Yamada A."/>
            <person name="Yan M."/>
            <person name="Wang P."/>
            <person name="Xu J."/>
            <person name="Bruns T."/>
            <person name="Baldrian P."/>
            <person name="Vilgalys R."/>
            <person name="Dunand C."/>
            <person name="Henrissat B."/>
            <person name="Grigoriev I.V."/>
            <person name="Hibbett D."/>
            <person name="Nagy L.G."/>
            <person name="Martin F.M."/>
        </authorList>
    </citation>
    <scope>NUCLEOTIDE SEQUENCE</scope>
    <source>
        <strain evidence="10">UP504</strain>
    </source>
</reference>
<dbReference type="FunFam" id="1.20.1310.10:FF:000011">
    <property type="entry name" value="Cullin 1"/>
    <property type="match status" value="1"/>
</dbReference>
<dbReference type="InterPro" id="IPR019559">
    <property type="entry name" value="Cullin_neddylation_domain"/>
</dbReference>
<dbReference type="Pfam" id="PF10557">
    <property type="entry name" value="Cullin_Nedd8"/>
    <property type="match status" value="1"/>
</dbReference>
<dbReference type="GO" id="GO:0019005">
    <property type="term" value="C:SCF ubiquitin ligase complex"/>
    <property type="evidence" value="ECO:0007669"/>
    <property type="project" value="UniProtKB-ARBA"/>
</dbReference>
<dbReference type="PROSITE" id="PS50069">
    <property type="entry name" value="CULLIN_2"/>
    <property type="match status" value="1"/>
</dbReference>
<dbReference type="InterPro" id="IPR036390">
    <property type="entry name" value="WH_DNA-bd_sf"/>
</dbReference>
<dbReference type="InterPro" id="IPR036317">
    <property type="entry name" value="Cullin_homology_sf"/>
</dbReference>